<organism evidence="1">
    <name type="scientific">Anguilla anguilla</name>
    <name type="common">European freshwater eel</name>
    <name type="synonym">Muraena anguilla</name>
    <dbReference type="NCBI Taxonomy" id="7936"/>
    <lineage>
        <taxon>Eukaryota</taxon>
        <taxon>Metazoa</taxon>
        <taxon>Chordata</taxon>
        <taxon>Craniata</taxon>
        <taxon>Vertebrata</taxon>
        <taxon>Euteleostomi</taxon>
        <taxon>Actinopterygii</taxon>
        <taxon>Neopterygii</taxon>
        <taxon>Teleostei</taxon>
        <taxon>Anguilliformes</taxon>
        <taxon>Anguillidae</taxon>
        <taxon>Anguilla</taxon>
    </lineage>
</organism>
<reference evidence="1" key="1">
    <citation type="submission" date="2014-11" db="EMBL/GenBank/DDBJ databases">
        <authorList>
            <person name="Amaro Gonzalez C."/>
        </authorList>
    </citation>
    <scope>NUCLEOTIDE SEQUENCE</scope>
</reference>
<evidence type="ECO:0000313" key="1">
    <source>
        <dbReference type="EMBL" id="JAH32270.1"/>
    </source>
</evidence>
<sequence length="29" mass="3365">MNQLKIKLIGEHRKGPYGRRVLPAASFRQ</sequence>
<reference evidence="1" key="2">
    <citation type="journal article" date="2015" name="Fish Shellfish Immunol.">
        <title>Early steps in the European eel (Anguilla anguilla)-Vibrio vulnificus interaction in the gills: Role of the RtxA13 toxin.</title>
        <authorList>
            <person name="Callol A."/>
            <person name="Pajuelo D."/>
            <person name="Ebbesson L."/>
            <person name="Teles M."/>
            <person name="MacKenzie S."/>
            <person name="Amaro C."/>
        </authorList>
    </citation>
    <scope>NUCLEOTIDE SEQUENCE</scope>
</reference>
<proteinExistence type="predicted"/>
<name>A0A0E9RUX7_ANGAN</name>
<dbReference type="EMBL" id="GBXM01076307">
    <property type="protein sequence ID" value="JAH32270.1"/>
    <property type="molecule type" value="Transcribed_RNA"/>
</dbReference>
<accession>A0A0E9RUX7</accession>
<dbReference type="AlphaFoldDB" id="A0A0E9RUX7"/>
<protein>
    <submittedName>
        <fullName evidence="1">Uncharacterized protein</fullName>
    </submittedName>
</protein>